<evidence type="ECO:0000313" key="2">
    <source>
        <dbReference type="EMBL" id="GIY29012.1"/>
    </source>
</evidence>
<reference evidence="2 3" key="1">
    <citation type="submission" date="2021-06" db="EMBL/GenBank/DDBJ databases">
        <title>Caerostris extrusa draft genome.</title>
        <authorList>
            <person name="Kono N."/>
            <person name="Arakawa K."/>
        </authorList>
    </citation>
    <scope>NUCLEOTIDE SEQUENCE [LARGE SCALE GENOMIC DNA]</scope>
</reference>
<protein>
    <submittedName>
        <fullName evidence="2">Uncharacterized protein</fullName>
    </submittedName>
</protein>
<proteinExistence type="predicted"/>
<evidence type="ECO:0000256" key="1">
    <source>
        <dbReference type="SAM" id="MobiDB-lite"/>
    </source>
</evidence>
<feature type="compositionally biased region" description="Basic and acidic residues" evidence="1">
    <location>
        <begin position="21"/>
        <end position="33"/>
    </location>
</feature>
<keyword evidence="3" id="KW-1185">Reference proteome</keyword>
<dbReference type="EMBL" id="BPLR01009012">
    <property type="protein sequence ID" value="GIY29012.1"/>
    <property type="molecule type" value="Genomic_DNA"/>
</dbReference>
<comment type="caution">
    <text evidence="2">The sequence shown here is derived from an EMBL/GenBank/DDBJ whole genome shotgun (WGS) entry which is preliminary data.</text>
</comment>
<dbReference type="AlphaFoldDB" id="A0AAV4S8D7"/>
<organism evidence="2 3">
    <name type="scientific">Caerostris extrusa</name>
    <name type="common">Bark spider</name>
    <name type="synonym">Caerostris bankana</name>
    <dbReference type="NCBI Taxonomy" id="172846"/>
    <lineage>
        <taxon>Eukaryota</taxon>
        <taxon>Metazoa</taxon>
        <taxon>Ecdysozoa</taxon>
        <taxon>Arthropoda</taxon>
        <taxon>Chelicerata</taxon>
        <taxon>Arachnida</taxon>
        <taxon>Araneae</taxon>
        <taxon>Araneomorphae</taxon>
        <taxon>Entelegynae</taxon>
        <taxon>Araneoidea</taxon>
        <taxon>Araneidae</taxon>
        <taxon>Caerostris</taxon>
    </lineage>
</organism>
<sequence length="77" mass="8685">MGGGGSHWPRDRFLSPSPPVSKRERSNSIERNKIHACQNSNMKGSRTDFAVESEFSICDSSRETGRCRWRSKSIRAA</sequence>
<feature type="region of interest" description="Disordered" evidence="1">
    <location>
        <begin position="1"/>
        <end position="43"/>
    </location>
</feature>
<gene>
    <name evidence="2" type="ORF">CEXT_217741</name>
</gene>
<dbReference type="Proteomes" id="UP001054945">
    <property type="component" value="Unassembled WGS sequence"/>
</dbReference>
<evidence type="ECO:0000313" key="3">
    <source>
        <dbReference type="Proteomes" id="UP001054945"/>
    </source>
</evidence>
<accession>A0AAV4S8D7</accession>
<name>A0AAV4S8D7_CAEEX</name>